<dbReference type="CDD" id="cd06186">
    <property type="entry name" value="NOX_Duox_like_FAD_NADP"/>
    <property type="match status" value="1"/>
</dbReference>
<organism evidence="17 18">
    <name type="scientific">Eleusine coracana subsp. coracana</name>
    <dbReference type="NCBI Taxonomy" id="191504"/>
    <lineage>
        <taxon>Eukaryota</taxon>
        <taxon>Viridiplantae</taxon>
        <taxon>Streptophyta</taxon>
        <taxon>Embryophyta</taxon>
        <taxon>Tracheophyta</taxon>
        <taxon>Spermatophyta</taxon>
        <taxon>Magnoliopsida</taxon>
        <taxon>Liliopsida</taxon>
        <taxon>Poales</taxon>
        <taxon>Poaceae</taxon>
        <taxon>PACMAD clade</taxon>
        <taxon>Chloridoideae</taxon>
        <taxon>Cynodonteae</taxon>
        <taxon>Eleusininae</taxon>
        <taxon>Eleusine</taxon>
    </lineage>
</organism>
<dbReference type="InterPro" id="IPR011992">
    <property type="entry name" value="EF-hand-dom_pair"/>
</dbReference>
<dbReference type="Pfam" id="PF01794">
    <property type="entry name" value="Ferric_reduct"/>
    <property type="match status" value="1"/>
</dbReference>
<keyword evidence="10 14" id="KW-1133">Transmembrane helix</keyword>
<dbReference type="GO" id="GO:0005509">
    <property type="term" value="F:calcium ion binding"/>
    <property type="evidence" value="ECO:0007669"/>
    <property type="project" value="InterPro"/>
</dbReference>
<evidence type="ECO:0000313" key="17">
    <source>
        <dbReference type="EMBL" id="GJM93223.1"/>
    </source>
</evidence>
<dbReference type="GO" id="GO:0004601">
    <property type="term" value="F:peroxidase activity"/>
    <property type="evidence" value="ECO:0007669"/>
    <property type="project" value="UniProtKB-KW"/>
</dbReference>
<dbReference type="PROSITE" id="PS50222">
    <property type="entry name" value="EF_HAND_2"/>
    <property type="match status" value="1"/>
</dbReference>
<evidence type="ECO:0000256" key="7">
    <source>
        <dbReference type="ARBA" id="ARBA00022827"/>
    </source>
</evidence>
<dbReference type="InterPro" id="IPR017927">
    <property type="entry name" value="FAD-bd_FR_type"/>
</dbReference>
<dbReference type="Proteomes" id="UP001054889">
    <property type="component" value="Unassembled WGS sequence"/>
</dbReference>
<evidence type="ECO:0000256" key="4">
    <source>
        <dbReference type="ARBA" id="ARBA00022630"/>
    </source>
</evidence>
<dbReference type="SUPFAM" id="SSF63380">
    <property type="entry name" value="Riboflavin synthase domain-like"/>
    <property type="match status" value="1"/>
</dbReference>
<keyword evidence="11" id="KW-0560">Oxidoreductase</keyword>
<evidence type="ECO:0000256" key="5">
    <source>
        <dbReference type="ARBA" id="ARBA00022692"/>
    </source>
</evidence>
<evidence type="ECO:0000256" key="12">
    <source>
        <dbReference type="ARBA" id="ARBA00023136"/>
    </source>
</evidence>
<comment type="subcellular location">
    <subcellularLocation>
        <location evidence="1">Membrane</location>
        <topology evidence="1">Multi-pass membrane protein</topology>
    </subcellularLocation>
</comment>
<keyword evidence="5 14" id="KW-0812">Transmembrane</keyword>
<feature type="transmembrane region" description="Helical" evidence="14">
    <location>
        <begin position="556"/>
        <end position="575"/>
    </location>
</feature>
<dbReference type="Gene3D" id="2.40.30.10">
    <property type="entry name" value="Translation factors"/>
    <property type="match status" value="1"/>
</dbReference>
<dbReference type="InterPro" id="IPR017938">
    <property type="entry name" value="Riboflavin_synthase-like_b-brl"/>
</dbReference>
<dbReference type="InterPro" id="IPR002048">
    <property type="entry name" value="EF_hand_dom"/>
</dbReference>
<protein>
    <submittedName>
        <fullName evidence="17">Uncharacterized protein</fullName>
    </submittedName>
</protein>
<dbReference type="EMBL" id="BQKI01000004">
    <property type="protein sequence ID" value="GJM93223.1"/>
    <property type="molecule type" value="Genomic_DNA"/>
</dbReference>
<feature type="domain" description="EF-hand" evidence="15">
    <location>
        <begin position="285"/>
        <end position="320"/>
    </location>
</feature>
<feature type="transmembrane region" description="Helical" evidence="14">
    <location>
        <begin position="482"/>
        <end position="503"/>
    </location>
</feature>
<dbReference type="PANTHER" id="PTHR11972">
    <property type="entry name" value="NADPH OXIDASE"/>
    <property type="match status" value="1"/>
</dbReference>
<keyword evidence="6" id="KW-0479">Metal-binding</keyword>
<dbReference type="FunFam" id="3.40.50.80:FF:000078">
    <property type="entry name" value="NAD(P)H oxidase"/>
    <property type="match status" value="1"/>
</dbReference>
<keyword evidence="7" id="KW-0274">FAD</keyword>
<gene>
    <name evidence="17" type="primary">ga09767</name>
    <name evidence="17" type="ORF">PR202_ga09767</name>
</gene>
<evidence type="ECO:0000259" key="15">
    <source>
        <dbReference type="PROSITE" id="PS50222"/>
    </source>
</evidence>
<keyword evidence="3" id="KW-0575">Peroxidase</keyword>
<evidence type="ECO:0000256" key="2">
    <source>
        <dbReference type="ARBA" id="ARBA00007975"/>
    </source>
</evidence>
<name>A0AAV5C3Q1_ELECO</name>
<dbReference type="Gene3D" id="1.10.238.10">
    <property type="entry name" value="EF-hand"/>
    <property type="match status" value="1"/>
</dbReference>
<reference evidence="17" key="2">
    <citation type="submission" date="2021-12" db="EMBL/GenBank/DDBJ databases">
        <title>Resequencing data analysis of finger millet.</title>
        <authorList>
            <person name="Hatakeyama M."/>
            <person name="Aluri S."/>
            <person name="Balachadran M.T."/>
            <person name="Sivarajan S.R."/>
            <person name="Poveda L."/>
            <person name="Shimizu-Inatsugi R."/>
            <person name="Schlapbach R."/>
            <person name="Sreeman S.M."/>
            <person name="Shimizu K.K."/>
        </authorList>
    </citation>
    <scope>NUCLEOTIDE SEQUENCE</scope>
</reference>
<dbReference type="InterPro" id="IPR013121">
    <property type="entry name" value="Fe_red_NAD-bd_6"/>
</dbReference>
<dbReference type="PROSITE" id="PS00018">
    <property type="entry name" value="EF_HAND_1"/>
    <property type="match status" value="1"/>
</dbReference>
<dbReference type="AlphaFoldDB" id="A0AAV5C3Q1"/>
<feature type="region of interest" description="Disordered" evidence="13">
    <location>
        <begin position="1"/>
        <end position="39"/>
    </location>
</feature>
<dbReference type="PRINTS" id="PR00466">
    <property type="entry name" value="GP91PHOX"/>
</dbReference>
<dbReference type="InterPro" id="IPR013130">
    <property type="entry name" value="Fe3_Rdtase_TM_dom"/>
</dbReference>
<evidence type="ECO:0000256" key="6">
    <source>
        <dbReference type="ARBA" id="ARBA00022723"/>
    </source>
</evidence>
<dbReference type="InterPro" id="IPR013623">
    <property type="entry name" value="NADPH_Ox"/>
</dbReference>
<evidence type="ECO:0000256" key="14">
    <source>
        <dbReference type="SAM" id="Phobius"/>
    </source>
</evidence>
<dbReference type="CDD" id="cd00051">
    <property type="entry name" value="EFh"/>
    <property type="match status" value="1"/>
</dbReference>
<keyword evidence="9" id="KW-0521">NADP</keyword>
<reference evidence="17" key="1">
    <citation type="journal article" date="2018" name="DNA Res.">
        <title>Multiple hybrid de novo genome assembly of finger millet, an orphan allotetraploid crop.</title>
        <authorList>
            <person name="Hatakeyama M."/>
            <person name="Aluri S."/>
            <person name="Balachadran M.T."/>
            <person name="Sivarajan S.R."/>
            <person name="Patrignani A."/>
            <person name="Gruter S."/>
            <person name="Poveda L."/>
            <person name="Shimizu-Inatsugi R."/>
            <person name="Baeten J."/>
            <person name="Francoijs K.J."/>
            <person name="Nataraja K.N."/>
            <person name="Reddy Y.A.N."/>
            <person name="Phadnis S."/>
            <person name="Ravikumar R.L."/>
            <person name="Schlapbach R."/>
            <person name="Sreeman S.M."/>
            <person name="Shimizu K.K."/>
        </authorList>
    </citation>
    <scope>NUCLEOTIDE SEQUENCE</scope>
</reference>
<dbReference type="Pfam" id="PF08414">
    <property type="entry name" value="NADPH_Ox"/>
    <property type="match status" value="2"/>
</dbReference>
<dbReference type="InterPro" id="IPR039261">
    <property type="entry name" value="FNR_nucleotide-bd"/>
</dbReference>
<comment type="caution">
    <text evidence="17">The sequence shown here is derived from an EMBL/GenBank/DDBJ whole genome shotgun (WGS) entry which is preliminary data.</text>
</comment>
<dbReference type="InterPro" id="IPR050369">
    <property type="entry name" value="RBOH/FRE"/>
</dbReference>
<dbReference type="SUPFAM" id="SSF47473">
    <property type="entry name" value="EF-hand"/>
    <property type="match status" value="1"/>
</dbReference>
<comment type="similarity">
    <text evidence="2">Belongs to the RBOH (TC 5.B.1.3) family.</text>
</comment>
<feature type="transmembrane region" description="Helical" evidence="14">
    <location>
        <begin position="703"/>
        <end position="720"/>
    </location>
</feature>
<dbReference type="GO" id="GO:0005886">
    <property type="term" value="C:plasma membrane"/>
    <property type="evidence" value="ECO:0007669"/>
    <property type="project" value="TreeGrafter"/>
</dbReference>
<dbReference type="PROSITE" id="PS51384">
    <property type="entry name" value="FAD_FR"/>
    <property type="match status" value="1"/>
</dbReference>
<accession>A0AAV5C3Q1</accession>
<dbReference type="SFLD" id="SFLDG01169">
    <property type="entry name" value="NADPH_oxidase_subgroup_(NOX)"/>
    <property type="match status" value="1"/>
</dbReference>
<keyword evidence="18" id="KW-1185">Reference proteome</keyword>
<dbReference type="PANTHER" id="PTHR11972:SF153">
    <property type="entry name" value="SUPEROXIDE-GENERATING NADPH OXIDASE HEAVY CHAIN SUBUNIT A"/>
    <property type="match status" value="1"/>
</dbReference>
<dbReference type="InterPro" id="IPR013112">
    <property type="entry name" value="FAD-bd_8"/>
</dbReference>
<evidence type="ECO:0000256" key="3">
    <source>
        <dbReference type="ARBA" id="ARBA00022559"/>
    </source>
</evidence>
<sequence>MRGGAASSSHHQRWGGSAGTTPRSLSTGSSPRSSDDGEELVEVTLDLQDDDTIVLRSVEPAAAVAAGIPSRVPVAARGDPPSSSSRSRSPSIRRTSSHRLLQFSQELKAEAMSIARQFSQDLTKRFGRTHSRADGQSQQQPQTGIESALAARAARRQRAALDRTRSGAHKALRGLRFISTNKASNAWMEVQANFDRLACDGFLARADFAECIGTATPPAACLLLPFFFFFSSVAEHWSGARAGMTESKEFALELFDTLSRRLRMQTDKINKEELREIWQQITDNSFDSRLQIFFDMVDKNADGRIGEEEVKEIIMLSASANKLSRLKEQAEEYAALIMEELDPEGLGYIEYRNRYVFYVMGYCVTTAKGAAETLKLNMAIILLPVCRNTITWLRNTRAARALPFDDNINFHKKINEGKFLCSFDWQTIAAAIVVGIILHAGNHLVCDFPRLINSSNEKYVPLGQYFGETKPTYFALVKGVEGITGVIMVVCMIIAFTLATRWFRRSLVKLPKPFDKLTGFNAFWYSHHLFIIVYIALIVHGECLYLIHVWYNKTTWMYLAVPICLYLGERVLRFFRSGSYSVRLLKVAIYPGNVLTLQMSKPPNFRYKSGQYMFVQCPAVSPFEWHPFSITSAPGDDYLSIHVRQLGDWTRELKRVFAAACEPPVGGKSGLLRADETTKKTLPKLLIDGPYGSPAQDYSKYDVLLLVGLGIGATPFISILKDLLNNIIKMEEEEDASTDLYPPIGRNKPHIDLNTLMTITSRPKRVLRTTNAYFYWVTREQGSFDWFKGIMNEIAELDQRNIIEMHNYLTSVYEEGDARSALITMLQALNHAKNGVDIVSGTKVYSTVELRSLHKN</sequence>
<evidence type="ECO:0000256" key="10">
    <source>
        <dbReference type="ARBA" id="ARBA00022989"/>
    </source>
</evidence>
<keyword evidence="4" id="KW-0285">Flavoprotein</keyword>
<feature type="region of interest" description="Disordered" evidence="13">
    <location>
        <begin position="72"/>
        <end position="99"/>
    </location>
</feature>
<evidence type="ECO:0000256" key="8">
    <source>
        <dbReference type="ARBA" id="ARBA00022837"/>
    </source>
</evidence>
<feature type="transmembrane region" description="Helical" evidence="14">
    <location>
        <begin position="524"/>
        <end position="550"/>
    </location>
</feature>
<dbReference type="Gene3D" id="3.40.50.80">
    <property type="entry name" value="Nucleotide-binding domain of ferredoxin-NADP reductase (FNR) module"/>
    <property type="match status" value="1"/>
</dbReference>
<feature type="compositionally biased region" description="Low complexity" evidence="13">
    <location>
        <begin position="80"/>
        <end position="94"/>
    </location>
</feature>
<feature type="compositionally biased region" description="Low complexity" evidence="13">
    <location>
        <begin position="19"/>
        <end position="32"/>
    </location>
</feature>
<feature type="domain" description="FAD-binding FR-type" evidence="16">
    <location>
        <begin position="577"/>
        <end position="697"/>
    </location>
</feature>
<proteinExistence type="inferred from homology"/>
<dbReference type="InterPro" id="IPR018247">
    <property type="entry name" value="EF_Hand_1_Ca_BS"/>
</dbReference>
<dbReference type="InterPro" id="IPR000778">
    <property type="entry name" value="Cyt_b245_heavy_chain"/>
</dbReference>
<evidence type="ECO:0000256" key="13">
    <source>
        <dbReference type="SAM" id="MobiDB-lite"/>
    </source>
</evidence>
<evidence type="ECO:0000256" key="9">
    <source>
        <dbReference type="ARBA" id="ARBA00022857"/>
    </source>
</evidence>
<evidence type="ECO:0000256" key="11">
    <source>
        <dbReference type="ARBA" id="ARBA00023002"/>
    </source>
</evidence>
<keyword evidence="8" id="KW-0106">Calcium</keyword>
<dbReference type="GO" id="GO:0016174">
    <property type="term" value="F:NAD(P)H oxidase H2O2-forming activity"/>
    <property type="evidence" value="ECO:0007669"/>
    <property type="project" value="TreeGrafter"/>
</dbReference>
<dbReference type="Pfam" id="PF08022">
    <property type="entry name" value="FAD_binding_8"/>
    <property type="match status" value="1"/>
</dbReference>
<evidence type="ECO:0000313" key="18">
    <source>
        <dbReference type="Proteomes" id="UP001054889"/>
    </source>
</evidence>
<dbReference type="SUPFAM" id="SSF52343">
    <property type="entry name" value="Ferredoxin reductase-like, C-terminal NADP-linked domain"/>
    <property type="match status" value="1"/>
</dbReference>
<dbReference type="FunFam" id="2.40.30.10:FF:000019">
    <property type="entry name" value="Respiratory burst oxidase homolog A"/>
    <property type="match status" value="1"/>
</dbReference>
<evidence type="ECO:0000259" key="16">
    <source>
        <dbReference type="PROSITE" id="PS51384"/>
    </source>
</evidence>
<evidence type="ECO:0000256" key="1">
    <source>
        <dbReference type="ARBA" id="ARBA00004141"/>
    </source>
</evidence>
<dbReference type="Pfam" id="PF08030">
    <property type="entry name" value="NAD_binding_6"/>
    <property type="match status" value="1"/>
</dbReference>
<keyword evidence="12 14" id="KW-0472">Membrane</keyword>